<name>A0A0A9EBC1_ARUDO</name>
<feature type="region of interest" description="Disordered" evidence="1">
    <location>
        <begin position="1"/>
        <end position="68"/>
    </location>
</feature>
<reference evidence="2" key="2">
    <citation type="journal article" date="2015" name="Data Brief">
        <title>Shoot transcriptome of the giant reed, Arundo donax.</title>
        <authorList>
            <person name="Barrero R.A."/>
            <person name="Guerrero F.D."/>
            <person name="Moolhuijzen P."/>
            <person name="Goolsby J.A."/>
            <person name="Tidwell J."/>
            <person name="Bellgard S.E."/>
            <person name="Bellgard M.I."/>
        </authorList>
    </citation>
    <scope>NUCLEOTIDE SEQUENCE</scope>
    <source>
        <tissue evidence="2">Shoot tissue taken approximately 20 cm above the soil surface</tissue>
    </source>
</reference>
<evidence type="ECO:0000256" key="1">
    <source>
        <dbReference type="SAM" id="MobiDB-lite"/>
    </source>
</evidence>
<evidence type="ECO:0000313" key="2">
    <source>
        <dbReference type="EMBL" id="JAD97346.1"/>
    </source>
</evidence>
<feature type="compositionally biased region" description="Polar residues" evidence="1">
    <location>
        <begin position="38"/>
        <end position="60"/>
    </location>
</feature>
<protein>
    <submittedName>
        <fullName evidence="2">Uncharacterized protein</fullName>
    </submittedName>
</protein>
<proteinExistence type="predicted"/>
<accession>A0A0A9EBC1</accession>
<dbReference type="EMBL" id="GBRH01200549">
    <property type="protein sequence ID" value="JAD97346.1"/>
    <property type="molecule type" value="Transcribed_RNA"/>
</dbReference>
<reference evidence="2" key="1">
    <citation type="submission" date="2014-09" db="EMBL/GenBank/DDBJ databases">
        <authorList>
            <person name="Magalhaes I.L.F."/>
            <person name="Oliveira U."/>
            <person name="Santos F.R."/>
            <person name="Vidigal T.H.D.A."/>
            <person name="Brescovit A.D."/>
            <person name="Santos A.J."/>
        </authorList>
    </citation>
    <scope>NUCLEOTIDE SEQUENCE</scope>
    <source>
        <tissue evidence="2">Shoot tissue taken approximately 20 cm above the soil surface</tissue>
    </source>
</reference>
<dbReference type="AlphaFoldDB" id="A0A0A9EBC1"/>
<organism evidence="2">
    <name type="scientific">Arundo donax</name>
    <name type="common">Giant reed</name>
    <name type="synonym">Donax arundinaceus</name>
    <dbReference type="NCBI Taxonomy" id="35708"/>
    <lineage>
        <taxon>Eukaryota</taxon>
        <taxon>Viridiplantae</taxon>
        <taxon>Streptophyta</taxon>
        <taxon>Embryophyta</taxon>
        <taxon>Tracheophyta</taxon>
        <taxon>Spermatophyta</taxon>
        <taxon>Magnoliopsida</taxon>
        <taxon>Liliopsida</taxon>
        <taxon>Poales</taxon>
        <taxon>Poaceae</taxon>
        <taxon>PACMAD clade</taxon>
        <taxon>Arundinoideae</taxon>
        <taxon>Arundineae</taxon>
        <taxon>Arundo</taxon>
    </lineage>
</organism>
<sequence>MGRSRTDVLCSPSQRTGGTLLEPLEDAEPNFNGKPRTPWSSEDFSVDSGRSQNSGCTPSLNDDAASISGTTVVGNDDISEAGSDMRLLIDSYDHISSRPHGQVRVMCYSCHSMVDRRS</sequence>